<dbReference type="InterPro" id="IPR011008">
    <property type="entry name" value="Dimeric_a/b-barrel"/>
</dbReference>
<protein>
    <recommendedName>
        <fullName evidence="4">EthD domain-containing protein</fullName>
    </recommendedName>
</protein>
<sequence>MPSYVTVVYPQGAKFDKDYYKSKHMPLVESKWKSYGLKSWKVLYLPDDAPYTVQAILEFGNVGEFQSAASGPEAKEVLGDIENFSDKQPVILAGEVAYSG</sequence>
<dbReference type="Proteomes" id="UP001305779">
    <property type="component" value="Unassembled WGS sequence"/>
</dbReference>
<dbReference type="NCBIfam" id="TIGR02118">
    <property type="entry name" value="EthD family reductase"/>
    <property type="match status" value="1"/>
</dbReference>
<dbReference type="InterPro" id="IPR009799">
    <property type="entry name" value="EthD_dom"/>
</dbReference>
<comment type="caution">
    <text evidence="2">The sequence shown here is derived from an EMBL/GenBank/DDBJ whole genome shotgun (WGS) entry which is preliminary data.</text>
</comment>
<gene>
    <name evidence="2" type="ORF">PRZ48_001134</name>
</gene>
<reference evidence="2 3" key="1">
    <citation type="journal article" date="2023" name="G3 (Bethesda)">
        <title>A chromosome-level genome assembly of Zasmidium syzygii isolated from banana leaves.</title>
        <authorList>
            <person name="van Westerhoven A.C."/>
            <person name="Mehrabi R."/>
            <person name="Talebi R."/>
            <person name="Steentjes M.B.F."/>
            <person name="Corcolon B."/>
            <person name="Chong P.A."/>
            <person name="Kema G.H.J."/>
            <person name="Seidl M.F."/>
        </authorList>
    </citation>
    <scope>NUCLEOTIDE SEQUENCE [LARGE SCALE GENOMIC DNA]</scope>
    <source>
        <strain evidence="2 3">P124</strain>
    </source>
</reference>
<evidence type="ECO:0008006" key="4">
    <source>
        <dbReference type="Google" id="ProtNLM"/>
    </source>
</evidence>
<organism evidence="2 3">
    <name type="scientific">Zasmidium cellare</name>
    <name type="common">Wine cellar mold</name>
    <name type="synonym">Racodium cellare</name>
    <dbReference type="NCBI Taxonomy" id="395010"/>
    <lineage>
        <taxon>Eukaryota</taxon>
        <taxon>Fungi</taxon>
        <taxon>Dikarya</taxon>
        <taxon>Ascomycota</taxon>
        <taxon>Pezizomycotina</taxon>
        <taxon>Dothideomycetes</taxon>
        <taxon>Dothideomycetidae</taxon>
        <taxon>Mycosphaerellales</taxon>
        <taxon>Mycosphaerellaceae</taxon>
        <taxon>Zasmidium</taxon>
    </lineage>
</organism>
<comment type="similarity">
    <text evidence="1">Belongs to the tpcK family.</text>
</comment>
<dbReference type="PANTHER" id="PTHR40260:SF2">
    <property type="entry name" value="BLR8190 PROTEIN"/>
    <property type="match status" value="1"/>
</dbReference>
<dbReference type="EMBL" id="JAXOVC010000001">
    <property type="protein sequence ID" value="KAK4507399.1"/>
    <property type="molecule type" value="Genomic_DNA"/>
</dbReference>
<proteinExistence type="inferred from homology"/>
<evidence type="ECO:0000256" key="1">
    <source>
        <dbReference type="ARBA" id="ARBA00005986"/>
    </source>
</evidence>
<name>A0ABR0F0E5_ZASCE</name>
<accession>A0ABR0F0E5</accession>
<keyword evidence="3" id="KW-1185">Reference proteome</keyword>
<dbReference type="SUPFAM" id="SSF54909">
    <property type="entry name" value="Dimeric alpha+beta barrel"/>
    <property type="match status" value="1"/>
</dbReference>
<evidence type="ECO:0000313" key="3">
    <source>
        <dbReference type="Proteomes" id="UP001305779"/>
    </source>
</evidence>
<dbReference type="Gene3D" id="3.30.70.100">
    <property type="match status" value="1"/>
</dbReference>
<dbReference type="PANTHER" id="PTHR40260">
    <property type="entry name" value="BLR8190 PROTEIN"/>
    <property type="match status" value="1"/>
</dbReference>
<evidence type="ECO:0000313" key="2">
    <source>
        <dbReference type="EMBL" id="KAK4507399.1"/>
    </source>
</evidence>